<dbReference type="SUPFAM" id="SSF75304">
    <property type="entry name" value="Amidase signature (AS) enzymes"/>
    <property type="match status" value="1"/>
</dbReference>
<dbReference type="EMBL" id="FQXC01000001">
    <property type="protein sequence ID" value="SHG88337.1"/>
    <property type="molecule type" value="Genomic_DNA"/>
</dbReference>
<dbReference type="AlphaFoldDB" id="A0A1M5NFT6"/>
<dbReference type="PANTHER" id="PTHR11895">
    <property type="entry name" value="TRANSAMIDASE"/>
    <property type="match status" value="1"/>
</dbReference>
<evidence type="ECO:0000313" key="2">
    <source>
        <dbReference type="EMBL" id="SHG88337.1"/>
    </source>
</evidence>
<name>A0A1M5NFT6_9RHOB</name>
<dbReference type="GO" id="GO:0003824">
    <property type="term" value="F:catalytic activity"/>
    <property type="evidence" value="ECO:0007669"/>
    <property type="project" value="InterPro"/>
</dbReference>
<dbReference type="InterPro" id="IPR000120">
    <property type="entry name" value="Amidase"/>
</dbReference>
<dbReference type="Gene3D" id="3.90.1300.10">
    <property type="entry name" value="Amidase signature (AS) domain"/>
    <property type="match status" value="1"/>
</dbReference>
<dbReference type="Pfam" id="PF01425">
    <property type="entry name" value="Amidase"/>
    <property type="match status" value="1"/>
</dbReference>
<dbReference type="Proteomes" id="UP000184221">
    <property type="component" value="Unassembled WGS sequence"/>
</dbReference>
<evidence type="ECO:0000313" key="3">
    <source>
        <dbReference type="Proteomes" id="UP000184221"/>
    </source>
</evidence>
<dbReference type="OrthoDB" id="9777859at2"/>
<dbReference type="InterPro" id="IPR023631">
    <property type="entry name" value="Amidase_dom"/>
</dbReference>
<dbReference type="STRING" id="996342.SAMN05443551_0908"/>
<feature type="domain" description="Amidase" evidence="1">
    <location>
        <begin position="33"/>
        <end position="449"/>
    </location>
</feature>
<keyword evidence="3" id="KW-1185">Reference proteome</keyword>
<dbReference type="PANTHER" id="PTHR11895:SF76">
    <property type="entry name" value="INDOLEACETAMIDE HYDROLASE"/>
    <property type="match status" value="1"/>
</dbReference>
<dbReference type="RefSeq" id="WP_072776276.1">
    <property type="nucleotide sequence ID" value="NZ_FQXC01000001.1"/>
</dbReference>
<dbReference type="InterPro" id="IPR036928">
    <property type="entry name" value="AS_sf"/>
</dbReference>
<protein>
    <submittedName>
        <fullName evidence="2">Amidase</fullName>
    </submittedName>
</protein>
<organism evidence="2 3">
    <name type="scientific">Marivita hallyeonensis</name>
    <dbReference type="NCBI Taxonomy" id="996342"/>
    <lineage>
        <taxon>Bacteria</taxon>
        <taxon>Pseudomonadati</taxon>
        <taxon>Pseudomonadota</taxon>
        <taxon>Alphaproteobacteria</taxon>
        <taxon>Rhodobacterales</taxon>
        <taxon>Roseobacteraceae</taxon>
        <taxon>Marivita</taxon>
    </lineage>
</organism>
<gene>
    <name evidence="2" type="ORF">SAMN05443551_0908</name>
</gene>
<evidence type="ECO:0000259" key="1">
    <source>
        <dbReference type="Pfam" id="PF01425"/>
    </source>
</evidence>
<sequence length="474" mass="50629">MRPETTFSGPELCAKSARDVITLLRKREVSTTDLIDASLARMDQVEPEVNAVVTRCPERARAAKTSADSLLAGLPIGIKDLNPVKGVRTTFGTKGYADHVPDASDPLVLRLEERGAVVLGKTNTPELGAGAQTFNAVFGITRNPWNTALTPAGSSGGAAVSLATGEFWLSHGSDYGGSLRSPANFCGIVGMRPSPGVAGGSSAQLGFHNGGVDGPMARDVLDCALFLDAMSGWDPTWPISFPAPEQSFFETAQRDAGEIRIAFTPNMNGFAPIMGEIESVLRAALELVQSPKVQIEEHCPDLPRLADAFRAMRCLSFLGSYQITPPEIRQHYKATILGNVADADAMTFADFAAAERDRSAIYNTMRVFFETYDVLALPVNGIPPFPVEIEYPTEVAGQKMNDYIDWLRFAFLSTVAGLPALSLPVGFTASGLPVGLQLIGPPRGEGRLLQVAHSLEQALALPVTLIDPMGPTRS</sequence>
<proteinExistence type="predicted"/>
<accession>A0A1M5NFT6</accession>
<reference evidence="2 3" key="1">
    <citation type="submission" date="2016-11" db="EMBL/GenBank/DDBJ databases">
        <authorList>
            <person name="Jaros S."/>
            <person name="Januszkiewicz K."/>
            <person name="Wedrychowicz H."/>
        </authorList>
    </citation>
    <scope>NUCLEOTIDE SEQUENCE [LARGE SCALE GENOMIC DNA]</scope>
    <source>
        <strain evidence="2 3">DSM 29431</strain>
    </source>
</reference>